<accession>A0A8X6MGD1</accession>
<dbReference type="EMBL" id="BMAV01026470">
    <property type="protein sequence ID" value="GFS50661.1"/>
    <property type="molecule type" value="Genomic_DNA"/>
</dbReference>
<proteinExistence type="predicted"/>
<keyword evidence="2" id="KW-1185">Reference proteome</keyword>
<sequence length="81" mass="9228">MEIRDPRHGVMHISKKLVNNMLICSSDYEGLIENSQLVRNPAILPVSSKKEEIINSINSKSVVSAKQWSPIYALRLTYRLC</sequence>
<dbReference type="AlphaFoldDB" id="A0A8X6MGD1"/>
<comment type="caution">
    <text evidence="1">The sequence shown here is derived from an EMBL/GenBank/DDBJ whole genome shotgun (WGS) entry which is preliminary data.</text>
</comment>
<name>A0A8X6MGD1_9ARAC</name>
<evidence type="ECO:0000313" key="1">
    <source>
        <dbReference type="EMBL" id="GFS50661.1"/>
    </source>
</evidence>
<gene>
    <name evidence="1" type="ORF">TNIN_473141</name>
</gene>
<reference evidence="1" key="1">
    <citation type="submission" date="2020-08" db="EMBL/GenBank/DDBJ databases">
        <title>Multicomponent nature underlies the extraordinary mechanical properties of spider dragline silk.</title>
        <authorList>
            <person name="Kono N."/>
            <person name="Nakamura H."/>
            <person name="Mori M."/>
            <person name="Yoshida Y."/>
            <person name="Ohtoshi R."/>
            <person name="Malay A.D."/>
            <person name="Moran D.A.P."/>
            <person name="Tomita M."/>
            <person name="Numata K."/>
            <person name="Arakawa K."/>
        </authorList>
    </citation>
    <scope>NUCLEOTIDE SEQUENCE</scope>
</reference>
<protein>
    <submittedName>
        <fullName evidence="1">Uncharacterized protein</fullName>
    </submittedName>
</protein>
<evidence type="ECO:0000313" key="2">
    <source>
        <dbReference type="Proteomes" id="UP000886998"/>
    </source>
</evidence>
<organism evidence="1 2">
    <name type="scientific">Trichonephila inaurata madagascariensis</name>
    <dbReference type="NCBI Taxonomy" id="2747483"/>
    <lineage>
        <taxon>Eukaryota</taxon>
        <taxon>Metazoa</taxon>
        <taxon>Ecdysozoa</taxon>
        <taxon>Arthropoda</taxon>
        <taxon>Chelicerata</taxon>
        <taxon>Arachnida</taxon>
        <taxon>Araneae</taxon>
        <taxon>Araneomorphae</taxon>
        <taxon>Entelegynae</taxon>
        <taxon>Araneoidea</taxon>
        <taxon>Nephilidae</taxon>
        <taxon>Trichonephila</taxon>
        <taxon>Trichonephila inaurata</taxon>
    </lineage>
</organism>
<dbReference type="Proteomes" id="UP000886998">
    <property type="component" value="Unassembled WGS sequence"/>
</dbReference>